<keyword evidence="1" id="KW-0812">Transmembrane</keyword>
<gene>
    <name evidence="2" type="ORF">BJ960_002422</name>
</gene>
<dbReference type="AlphaFoldDB" id="A0A852RB21"/>
<dbReference type="EMBL" id="JACCBD010000001">
    <property type="protein sequence ID" value="NYD27619.1"/>
    <property type="molecule type" value="Genomic_DNA"/>
</dbReference>
<name>A0A852RB21_9MICO</name>
<comment type="caution">
    <text evidence="2">The sequence shown here is derived from an EMBL/GenBank/DDBJ whole genome shotgun (WGS) entry which is preliminary data.</text>
</comment>
<evidence type="ECO:0000313" key="3">
    <source>
        <dbReference type="Proteomes" id="UP000586095"/>
    </source>
</evidence>
<feature type="transmembrane region" description="Helical" evidence="1">
    <location>
        <begin position="31"/>
        <end position="51"/>
    </location>
</feature>
<evidence type="ECO:0000313" key="2">
    <source>
        <dbReference type="EMBL" id="NYD27619.1"/>
    </source>
</evidence>
<evidence type="ECO:0000256" key="1">
    <source>
        <dbReference type="SAM" id="Phobius"/>
    </source>
</evidence>
<protein>
    <recommendedName>
        <fullName evidence="4">DUF11 domain-containing protein</fullName>
    </recommendedName>
</protein>
<feature type="transmembrane region" description="Helical" evidence="1">
    <location>
        <begin position="256"/>
        <end position="276"/>
    </location>
</feature>
<organism evidence="2 3">
    <name type="scientific">Leucobacter aridicollis</name>
    <dbReference type="NCBI Taxonomy" id="283878"/>
    <lineage>
        <taxon>Bacteria</taxon>
        <taxon>Bacillati</taxon>
        <taxon>Actinomycetota</taxon>
        <taxon>Actinomycetes</taxon>
        <taxon>Micrococcales</taxon>
        <taxon>Microbacteriaceae</taxon>
        <taxon>Leucobacter</taxon>
    </lineage>
</organism>
<keyword evidence="1" id="KW-1133">Transmembrane helix</keyword>
<sequence>MRISTDDHATRAASTVLTVDAGHGMSARGKFIAGILTVLLLLGAGVALAMADSMPMFGGRANSVAPGGTPQAPERLGTGTTVQGATALPAATVQAEWDGPAVHLDWTGAEYARAETTFIGDRKASPGDRVTRTLNVINAGPGEGVAAVTLDVTELIPEGALNPDLAKDVTLFWDIAGVTGEETFEALKAGDRVSFAEVAVQQGATVPVTFGFAMDAAVETSNSSGAPSTELSFDVGVNLTGETSTPEISVTGGTGMLALICIALALLLIGVMLFAAKRRREEEEELEIEAV</sequence>
<keyword evidence="3" id="KW-1185">Reference proteome</keyword>
<reference evidence="2 3" key="1">
    <citation type="submission" date="2020-07" db="EMBL/GenBank/DDBJ databases">
        <title>Sequencing the genomes of 1000 actinobacteria strains.</title>
        <authorList>
            <person name="Klenk H.-P."/>
        </authorList>
    </citation>
    <scope>NUCLEOTIDE SEQUENCE [LARGE SCALE GENOMIC DNA]</scope>
    <source>
        <strain evidence="2 3">DSM 17380</strain>
    </source>
</reference>
<dbReference type="RefSeq" id="WP_185987473.1">
    <property type="nucleotide sequence ID" value="NZ_BAAALZ010000001.1"/>
</dbReference>
<keyword evidence="1" id="KW-0472">Membrane</keyword>
<evidence type="ECO:0008006" key="4">
    <source>
        <dbReference type="Google" id="ProtNLM"/>
    </source>
</evidence>
<dbReference type="Proteomes" id="UP000586095">
    <property type="component" value="Unassembled WGS sequence"/>
</dbReference>
<proteinExistence type="predicted"/>
<accession>A0A852RB21</accession>